<protein>
    <submittedName>
        <fullName evidence="1">Uncharacterized protein</fullName>
    </submittedName>
</protein>
<proteinExistence type="predicted"/>
<evidence type="ECO:0000313" key="2">
    <source>
        <dbReference type="Proteomes" id="UP001208689"/>
    </source>
</evidence>
<reference evidence="1" key="1">
    <citation type="submission" date="2022-09" db="EMBL/GenBank/DDBJ databases">
        <title>Actin cytoskeleton and complex cell architecture in an #Asgard archaeon.</title>
        <authorList>
            <person name="Ponce Toledo R.I."/>
            <person name="Schleper C."/>
            <person name="Rodrigues Oliveira T."/>
            <person name="Wollweber F."/>
            <person name="Xu J."/>
            <person name="Rittmann S."/>
            <person name="Klingl A."/>
            <person name="Pilhofer M."/>
        </authorList>
    </citation>
    <scope>NUCLEOTIDE SEQUENCE</scope>
    <source>
        <strain evidence="1">B-35</strain>
    </source>
</reference>
<evidence type="ECO:0000313" key="1">
    <source>
        <dbReference type="EMBL" id="UYP46488.1"/>
    </source>
</evidence>
<sequence>MGGHSIHEENPRWSDGDLRIPACDNSRCPLNVLWGRSHRDLPVASRFLHVVVSDDADLDRKKSFPYHRIKSPSSLQARNTMKAVSLPRSTLIGFFESVHNRSIKLPFPLSVSYLP</sequence>
<keyword evidence="2" id="KW-1185">Reference proteome</keyword>
<name>A0ABY6HT09_9ARCH</name>
<dbReference type="Proteomes" id="UP001208689">
    <property type="component" value="Chromosome"/>
</dbReference>
<dbReference type="EMBL" id="CP104013">
    <property type="protein sequence ID" value="UYP46488.1"/>
    <property type="molecule type" value="Genomic_DNA"/>
</dbReference>
<organism evidence="1 2">
    <name type="scientific">Candidatus Lokiarchaeum ossiferum</name>
    <dbReference type="NCBI Taxonomy" id="2951803"/>
    <lineage>
        <taxon>Archaea</taxon>
        <taxon>Promethearchaeati</taxon>
        <taxon>Promethearchaeota</taxon>
        <taxon>Promethearchaeia</taxon>
        <taxon>Promethearchaeales</taxon>
        <taxon>Promethearchaeaceae</taxon>
        <taxon>Candidatus Lokiarchaeum</taxon>
    </lineage>
</organism>
<accession>A0ABY6HT09</accession>
<gene>
    <name evidence="1" type="ORF">NEF87_002773</name>
</gene>